<dbReference type="Bgee" id="ENSLOCG00000002834">
    <property type="expression patterns" value="Expressed in ovary and 13 other cell types or tissues"/>
</dbReference>
<comment type="similarity">
    <text evidence="1 7">Belongs to the polypeptide deformylase family.</text>
</comment>
<dbReference type="GO" id="GO:0005739">
    <property type="term" value="C:mitochondrion"/>
    <property type="evidence" value="ECO:0000318"/>
    <property type="project" value="GO_Central"/>
</dbReference>
<dbReference type="HAMAP" id="MF_00163">
    <property type="entry name" value="Pep_deformylase"/>
    <property type="match status" value="1"/>
</dbReference>
<name>W5M4M1_LEPOC</name>
<keyword evidence="2 7" id="KW-0479">Metal-binding</keyword>
<dbReference type="PANTHER" id="PTHR10458:SF2">
    <property type="entry name" value="PEPTIDE DEFORMYLASE, MITOCHONDRIAL"/>
    <property type="match status" value="1"/>
</dbReference>
<dbReference type="Proteomes" id="UP000018468">
    <property type="component" value="Linkage group LG23"/>
</dbReference>
<dbReference type="PANTHER" id="PTHR10458">
    <property type="entry name" value="PEPTIDE DEFORMYLASE"/>
    <property type="match status" value="1"/>
</dbReference>
<reference evidence="8" key="2">
    <citation type="submission" date="2025-08" db="UniProtKB">
        <authorList>
            <consortium name="Ensembl"/>
        </authorList>
    </citation>
    <scope>IDENTIFICATION</scope>
</reference>
<reference evidence="9" key="1">
    <citation type="submission" date="2011-12" db="EMBL/GenBank/DDBJ databases">
        <title>The Draft Genome of Lepisosteus oculatus.</title>
        <authorList>
            <consortium name="The Broad Institute Genome Assembly &amp; Analysis Group"/>
            <consortium name="Computational R&amp;D Group"/>
            <consortium name="and Sequencing Platform"/>
            <person name="Di Palma F."/>
            <person name="Alfoldi J."/>
            <person name="Johnson J."/>
            <person name="Berlin A."/>
            <person name="Gnerre S."/>
            <person name="Jaffe D."/>
            <person name="MacCallum I."/>
            <person name="Young S."/>
            <person name="Walker B.J."/>
            <person name="Lander E.S."/>
            <person name="Lindblad-Toh K."/>
        </authorList>
    </citation>
    <scope>NUCLEOTIDE SEQUENCE [LARGE SCALE GENOMIC DNA]</scope>
</reference>
<dbReference type="NCBIfam" id="NF001159">
    <property type="entry name" value="PRK00150.1-3"/>
    <property type="match status" value="1"/>
</dbReference>
<dbReference type="eggNOG" id="KOG3137">
    <property type="taxonomic scope" value="Eukaryota"/>
</dbReference>
<comment type="catalytic activity">
    <reaction evidence="6 7">
        <text>N-terminal N-formyl-L-methionyl-[peptide] + H2O = N-terminal L-methionyl-[peptide] + formate</text>
        <dbReference type="Rhea" id="RHEA:24420"/>
        <dbReference type="Rhea" id="RHEA-COMP:10639"/>
        <dbReference type="Rhea" id="RHEA-COMP:10640"/>
        <dbReference type="ChEBI" id="CHEBI:15377"/>
        <dbReference type="ChEBI" id="CHEBI:15740"/>
        <dbReference type="ChEBI" id="CHEBI:49298"/>
        <dbReference type="ChEBI" id="CHEBI:64731"/>
        <dbReference type="EC" id="3.5.1.88"/>
    </reaction>
</comment>
<evidence type="ECO:0000256" key="7">
    <source>
        <dbReference type="RuleBase" id="RU362111"/>
    </source>
</evidence>
<organism evidence="8 9">
    <name type="scientific">Lepisosteus oculatus</name>
    <name type="common">Spotted gar</name>
    <dbReference type="NCBI Taxonomy" id="7918"/>
    <lineage>
        <taxon>Eukaryota</taxon>
        <taxon>Metazoa</taxon>
        <taxon>Chordata</taxon>
        <taxon>Craniata</taxon>
        <taxon>Vertebrata</taxon>
        <taxon>Euteleostomi</taxon>
        <taxon>Actinopterygii</taxon>
        <taxon>Neopterygii</taxon>
        <taxon>Holostei</taxon>
        <taxon>Semionotiformes</taxon>
        <taxon>Lepisosteidae</taxon>
        <taxon>Lepisosteus</taxon>
    </lineage>
</organism>
<evidence type="ECO:0000256" key="2">
    <source>
        <dbReference type="ARBA" id="ARBA00022723"/>
    </source>
</evidence>
<dbReference type="GeneTree" id="ENSGT00390000018698"/>
<accession>W5M4M1</accession>
<dbReference type="EMBL" id="AHAT01010608">
    <property type="status" value="NOT_ANNOTATED_CDS"/>
    <property type="molecule type" value="Genomic_DNA"/>
</dbReference>
<dbReference type="PIRSF" id="PIRSF004749">
    <property type="entry name" value="Pep_def"/>
    <property type="match status" value="1"/>
</dbReference>
<proteinExistence type="inferred from homology"/>
<evidence type="ECO:0000256" key="1">
    <source>
        <dbReference type="ARBA" id="ARBA00010759"/>
    </source>
</evidence>
<dbReference type="AlphaFoldDB" id="W5M4M1"/>
<keyword evidence="9" id="KW-1185">Reference proteome</keyword>
<comment type="function">
    <text evidence="5 7">Removes the formyl group from the N-terminal Met of newly synthesized proteins.</text>
</comment>
<evidence type="ECO:0000313" key="8">
    <source>
        <dbReference type="Ensembl" id="ENSLOCP00000003329.1"/>
    </source>
</evidence>
<dbReference type="PRINTS" id="PR01576">
    <property type="entry name" value="PDEFORMYLASE"/>
</dbReference>
<protein>
    <recommendedName>
        <fullName evidence="7">Peptide deformylase</fullName>
        <ecNumber evidence="7">3.5.1.88</ecNumber>
    </recommendedName>
</protein>
<evidence type="ECO:0000256" key="6">
    <source>
        <dbReference type="ARBA" id="ARBA00048875"/>
    </source>
</evidence>
<dbReference type="FunFam" id="3.90.45.10:FF:000003">
    <property type="entry name" value="Peptide deformylase"/>
    <property type="match status" value="1"/>
</dbReference>
<dbReference type="Pfam" id="PF01327">
    <property type="entry name" value="Pep_deformylase"/>
    <property type="match status" value="1"/>
</dbReference>
<reference evidence="8" key="3">
    <citation type="submission" date="2025-09" db="UniProtKB">
        <authorList>
            <consortium name="Ensembl"/>
        </authorList>
    </citation>
    <scope>IDENTIFICATION</scope>
</reference>
<dbReference type="Gene3D" id="3.90.45.10">
    <property type="entry name" value="Peptide deformylase"/>
    <property type="match status" value="1"/>
</dbReference>
<dbReference type="STRING" id="7918.ENSLOCP00000003329"/>
<dbReference type="GO" id="GO:0046872">
    <property type="term" value="F:metal ion binding"/>
    <property type="evidence" value="ECO:0007669"/>
    <property type="project" value="UniProtKB-KW"/>
</dbReference>
<keyword evidence="3 7" id="KW-0378">Hydrolase</keyword>
<dbReference type="OMA" id="ILYPMRI"/>
<dbReference type="GO" id="GO:0042586">
    <property type="term" value="F:peptide deformylase activity"/>
    <property type="evidence" value="ECO:0000318"/>
    <property type="project" value="GO_Central"/>
</dbReference>
<dbReference type="SUPFAM" id="SSF56420">
    <property type="entry name" value="Peptide deformylase"/>
    <property type="match status" value="1"/>
</dbReference>
<dbReference type="GO" id="GO:0006412">
    <property type="term" value="P:translation"/>
    <property type="evidence" value="ECO:0007669"/>
    <property type="project" value="UniProtKB-KW"/>
</dbReference>
<dbReference type="FunCoup" id="W5M4M1">
    <property type="interactions" value="144"/>
</dbReference>
<keyword evidence="4 7" id="KW-0648">Protein biosynthesis</keyword>
<dbReference type="InterPro" id="IPR023635">
    <property type="entry name" value="Peptide_deformylase"/>
</dbReference>
<evidence type="ECO:0000256" key="3">
    <source>
        <dbReference type="ARBA" id="ARBA00022801"/>
    </source>
</evidence>
<evidence type="ECO:0000313" key="9">
    <source>
        <dbReference type="Proteomes" id="UP000018468"/>
    </source>
</evidence>
<dbReference type="CDD" id="cd00487">
    <property type="entry name" value="Pep_deformylase"/>
    <property type="match status" value="1"/>
</dbReference>
<dbReference type="InterPro" id="IPR036821">
    <property type="entry name" value="Peptide_deformylase_sf"/>
</dbReference>
<evidence type="ECO:0000256" key="5">
    <source>
        <dbReference type="ARBA" id="ARBA00037114"/>
    </source>
</evidence>
<dbReference type="InParanoid" id="W5M4M1"/>
<dbReference type="EC" id="3.5.1.88" evidence="7"/>
<evidence type="ECO:0000256" key="4">
    <source>
        <dbReference type="ARBA" id="ARBA00022917"/>
    </source>
</evidence>
<sequence>PVIASRLFHLALRSSSPKSLLMFPQPYRACVAHTRLHSSHVKQRSYWQYLKRKVLKPPSPPYQHVCQVGDPILRSMASEVDPAKIASPEIQRVIRTLVAVMRRLECVGLSAPQIGVPLQILAAEFTERMISDHPQGMREAKGLSAFPLRVFVNPRVRVLDSRTSSFLEGCESISGFSACVPRYLSVEISGLNERGEPVTWKTSGWPARIIQHEMDHLNGVLYIDKMDSKTFNNVAWMEANE</sequence>
<dbReference type="HOGENOM" id="CLU_061901_5_1_1"/>
<dbReference type="Ensembl" id="ENSLOCT00000003336.1">
    <property type="protein sequence ID" value="ENSLOCP00000003329.1"/>
    <property type="gene ID" value="ENSLOCG00000002834.1"/>
</dbReference>